<proteinExistence type="predicted"/>
<feature type="transmembrane region" description="Helical" evidence="1">
    <location>
        <begin position="213"/>
        <end position="235"/>
    </location>
</feature>
<comment type="caution">
    <text evidence="3">The sequence shown here is derived from an EMBL/GenBank/DDBJ whole genome shotgun (WGS) entry which is preliminary data.</text>
</comment>
<feature type="transmembrane region" description="Helical" evidence="1">
    <location>
        <begin position="131"/>
        <end position="156"/>
    </location>
</feature>
<accession>A0A0W8FDJ9</accession>
<feature type="transmembrane region" description="Helical" evidence="1">
    <location>
        <begin position="30"/>
        <end position="48"/>
    </location>
</feature>
<evidence type="ECO:0000256" key="1">
    <source>
        <dbReference type="SAM" id="Phobius"/>
    </source>
</evidence>
<reference evidence="3" key="1">
    <citation type="journal article" date="2015" name="Proc. Natl. Acad. Sci. U.S.A.">
        <title>Networks of energetic and metabolic interactions define dynamics in microbial communities.</title>
        <authorList>
            <person name="Embree M."/>
            <person name="Liu J.K."/>
            <person name="Al-Bassam M.M."/>
            <person name="Zengler K."/>
        </authorList>
    </citation>
    <scope>NUCLEOTIDE SEQUENCE</scope>
</reference>
<organism evidence="3">
    <name type="scientific">hydrocarbon metagenome</name>
    <dbReference type="NCBI Taxonomy" id="938273"/>
    <lineage>
        <taxon>unclassified sequences</taxon>
        <taxon>metagenomes</taxon>
        <taxon>ecological metagenomes</taxon>
    </lineage>
</organism>
<gene>
    <name evidence="3" type="ORF">ASZ90_011344</name>
</gene>
<sequence length="351" mass="37633">MTGVDRERSPAAAITRVTGRCRDTAKRLQIPAVIVTYCAVAAGIGYLMSLATGGAEVWCTYDAQRFHAMAGAILEGLTPYIDYVDPKPPLLFFTVALMDAVAPAGSIDIPVVSAANLAAAVLIWQIGREDYGMIAGFSAGLLYLVSAAFVQGYFLFSEQFAVLLLLGAFFAARRSRFAAAGLMLGLAFGFKQYAALAALPLLYMMHAEGERRYYLLIGPAALVTAASFLAVLIAYGNEAAAEALYWTFGVAPAYLQGDPAAAVPAYRGSSVVALAANLVASIVMVLPTLLFAAASVLRRGLLTVEERAIGLFVLVFLATIVVRQYLHYWILMLPFLALLACREFADEKQER</sequence>
<evidence type="ECO:0000259" key="2">
    <source>
        <dbReference type="Pfam" id="PF13231"/>
    </source>
</evidence>
<keyword evidence="1" id="KW-1133">Transmembrane helix</keyword>
<dbReference type="EMBL" id="LNQE01001345">
    <property type="protein sequence ID" value="KUG18948.1"/>
    <property type="molecule type" value="Genomic_DNA"/>
</dbReference>
<protein>
    <recommendedName>
        <fullName evidence="2">Glycosyltransferase RgtA/B/C/D-like domain-containing protein</fullName>
    </recommendedName>
</protein>
<dbReference type="InterPro" id="IPR038731">
    <property type="entry name" value="RgtA/B/C-like"/>
</dbReference>
<keyword evidence="1" id="KW-0472">Membrane</keyword>
<dbReference type="Pfam" id="PF13231">
    <property type="entry name" value="PMT_2"/>
    <property type="match status" value="1"/>
</dbReference>
<feature type="domain" description="Glycosyltransferase RgtA/B/C/D-like" evidence="2">
    <location>
        <begin position="87"/>
        <end position="231"/>
    </location>
</feature>
<evidence type="ECO:0000313" key="3">
    <source>
        <dbReference type="EMBL" id="KUG18948.1"/>
    </source>
</evidence>
<feature type="transmembrane region" description="Helical" evidence="1">
    <location>
        <begin position="304"/>
        <end position="322"/>
    </location>
</feature>
<feature type="transmembrane region" description="Helical" evidence="1">
    <location>
        <begin position="100"/>
        <end position="124"/>
    </location>
</feature>
<name>A0A0W8FDJ9_9ZZZZ</name>
<feature type="transmembrane region" description="Helical" evidence="1">
    <location>
        <begin position="274"/>
        <end position="297"/>
    </location>
</feature>
<dbReference type="AlphaFoldDB" id="A0A0W8FDJ9"/>
<keyword evidence="1" id="KW-0812">Transmembrane</keyword>
<feature type="transmembrane region" description="Helical" evidence="1">
    <location>
        <begin position="176"/>
        <end position="201"/>
    </location>
</feature>